<comment type="caution">
    <text evidence="3">The sequence shown here is derived from an EMBL/GenBank/DDBJ whole genome shotgun (WGS) entry which is preliminary data.</text>
</comment>
<dbReference type="SUPFAM" id="SSF49401">
    <property type="entry name" value="Bacterial adhesins"/>
    <property type="match status" value="1"/>
</dbReference>
<feature type="domain" description="SpaA-like prealbumin fold" evidence="2">
    <location>
        <begin position="735"/>
        <end position="820"/>
    </location>
</feature>
<keyword evidence="1" id="KW-0472">Membrane</keyword>
<dbReference type="InterPro" id="IPR013783">
    <property type="entry name" value="Ig-like_fold"/>
</dbReference>
<sequence>MKRKWRMIVAFLSAFVVFCTTYALILPAITLENQELHTHSEACYDENGALICGLSETDTKRLMGYASETGNGRVIITVSKGGLVVQPDPVSGEYEIFAGKTYNVDVAYNGLKIDPGKYYVTFTSVANISLDQRGTLLLEANTGEMADVGSWYFQENEDGTVWLIFDINDRIQSFSHIDLVADVVCQFDYIDKPLEFDGIIKVNLKYNENTSKTVVNKWARSTQDQPGKIKWGTEIYGNSQSEITGNLLTDTISGGNHYYTEDDMERGIAFEATWYDGNFDDPNNRGESHTWTVTKDTPGLTWTEDGWNYIMPEKVQCTKCKKEITLGNDNWLYYFAYTSTMGESDKDYGNKASIDGSEDTGILEAVPSESTGVIVKTAEYKNNGTDKSDDEIEWTIKTTIFGKQKGEYDYYWHLWDAMTVDVAKRSDPLHNGLDQAAVTAAINGESFPVPEISKATADDRICWECSWTETSEGGVASKREIALYSRCNCTEDTCSRWMDGKCQDKEENGFCHCWCFKDDVELTFIYRTEVGTLVEDYTDQGTQVSNNVQLNNVYFPNGVKKSRNIDSSGARVPLSGVFSKGLTDLPDGDNDYKAEYTITVNEMMEDLAPLQSLVIDDTMTSTLAFLPDTMKIYKEDAKGIKEQVPSEQYTLSYRPNEKNEETGELENLLKITLQAEALGPYKYTLVYQAGVSGGNAHYTYSNKASIKLSGQTYDVGGTEYRVPAAAISGQSYGATVYKFDSDTGLPLRGAEFGLYKVIDGQEDGELLHTYTTDSSGIVQVETNTQEGVGVFLETHVLYYLKEEKAPDGYQLDDTKHYFWFCDNEDSDSCSKSAEFGGSQYNGQCIYTFETNPTIYDIRISNKSISNAYELPETGGPGTTILYIGALLIMISAAIILYKNQKRKE</sequence>
<dbReference type="InterPro" id="IPR041033">
    <property type="entry name" value="SpaA_PFL_dom_1"/>
</dbReference>
<dbReference type="Gene3D" id="2.60.40.10">
    <property type="entry name" value="Immunoglobulins"/>
    <property type="match status" value="1"/>
</dbReference>
<keyword evidence="4" id="KW-1185">Reference proteome</keyword>
<gene>
    <name evidence="3" type="ORF">OCV99_00120</name>
</gene>
<accession>A0ABT2RHT6</accession>
<keyword evidence="1" id="KW-1133">Transmembrane helix</keyword>
<dbReference type="InterPro" id="IPR008966">
    <property type="entry name" value="Adhesion_dom_sf"/>
</dbReference>
<proteinExistence type="predicted"/>
<feature type="transmembrane region" description="Helical" evidence="1">
    <location>
        <begin position="879"/>
        <end position="897"/>
    </location>
</feature>
<reference evidence="3 4" key="1">
    <citation type="journal article" date="2021" name="ISME Commun">
        <title>Automated analysis of genomic sequences facilitates high-throughput and comprehensive description of bacteria.</title>
        <authorList>
            <person name="Hitch T.C.A."/>
        </authorList>
    </citation>
    <scope>NUCLEOTIDE SEQUENCE [LARGE SCALE GENOMIC DNA]</scope>
    <source>
        <strain evidence="3 4">Sanger_03</strain>
    </source>
</reference>
<dbReference type="Proteomes" id="UP001652431">
    <property type="component" value="Unassembled WGS sequence"/>
</dbReference>
<evidence type="ECO:0000256" key="1">
    <source>
        <dbReference type="SAM" id="Phobius"/>
    </source>
</evidence>
<evidence type="ECO:0000313" key="3">
    <source>
        <dbReference type="EMBL" id="MCU6684972.1"/>
    </source>
</evidence>
<dbReference type="EMBL" id="JAOQJU010000001">
    <property type="protein sequence ID" value="MCU6684972.1"/>
    <property type="molecule type" value="Genomic_DNA"/>
</dbReference>
<dbReference type="Gene3D" id="2.60.40.740">
    <property type="match status" value="1"/>
</dbReference>
<dbReference type="Pfam" id="PF17802">
    <property type="entry name" value="SpaA"/>
    <property type="match status" value="1"/>
</dbReference>
<protein>
    <submittedName>
        <fullName evidence="3">SpaA isopeptide-forming pilin-related protein</fullName>
    </submittedName>
</protein>
<name>A0ABT2RHT6_9FIRM</name>
<organism evidence="3 4">
    <name type="scientific">Dorea acetigenes</name>
    <dbReference type="NCBI Taxonomy" id="2981787"/>
    <lineage>
        <taxon>Bacteria</taxon>
        <taxon>Bacillati</taxon>
        <taxon>Bacillota</taxon>
        <taxon>Clostridia</taxon>
        <taxon>Lachnospirales</taxon>
        <taxon>Lachnospiraceae</taxon>
        <taxon>Dorea</taxon>
    </lineage>
</organism>
<evidence type="ECO:0000259" key="2">
    <source>
        <dbReference type="Pfam" id="PF17802"/>
    </source>
</evidence>
<keyword evidence="1" id="KW-0812">Transmembrane</keyword>
<dbReference type="RefSeq" id="WP_158367131.1">
    <property type="nucleotide sequence ID" value="NZ_JAOQJU010000001.1"/>
</dbReference>
<evidence type="ECO:0000313" key="4">
    <source>
        <dbReference type="Proteomes" id="UP001652431"/>
    </source>
</evidence>